<sequence length="83" mass="9416">MAPEQNHANGINAVSKSAEKREKKAFVTFLLEDYIKMVYLDGDIQVYGNVDELFDLLNGHLYGALDCFCERRQVQGGTCQKTR</sequence>
<evidence type="ECO:0000313" key="4">
    <source>
        <dbReference type="EMBL" id="KZN10257.1"/>
    </source>
</evidence>
<dbReference type="AlphaFoldDB" id="A0A166HHD0"/>
<evidence type="ECO:0000256" key="1">
    <source>
        <dbReference type="ARBA" id="ARBA00022676"/>
    </source>
</evidence>
<dbReference type="Pfam" id="PF01501">
    <property type="entry name" value="Glyco_transf_8"/>
    <property type="match status" value="1"/>
</dbReference>
<dbReference type="SUPFAM" id="SSF53448">
    <property type="entry name" value="Nucleotide-diphospho-sugar transferases"/>
    <property type="match status" value="1"/>
</dbReference>
<dbReference type="InterPro" id="IPR002495">
    <property type="entry name" value="Glyco_trans_8"/>
</dbReference>
<keyword evidence="2" id="KW-0808">Transferase</keyword>
<dbReference type="InterPro" id="IPR029044">
    <property type="entry name" value="Nucleotide-diphossugar_trans"/>
</dbReference>
<dbReference type="Proteomes" id="UP000077755">
    <property type="component" value="Chromosome 1"/>
</dbReference>
<dbReference type="Gramene" id="KZN10257">
    <property type="protein sequence ID" value="KZN10257"/>
    <property type="gene ID" value="DCAR_002913"/>
</dbReference>
<dbReference type="Gene3D" id="3.90.550.10">
    <property type="entry name" value="Spore Coat Polysaccharide Biosynthesis Protein SpsA, Chain A"/>
    <property type="match status" value="1"/>
</dbReference>
<keyword evidence="1" id="KW-0328">Glycosyltransferase</keyword>
<name>A0A166HHD0_DAUCS</name>
<dbReference type="EC" id="2.4.1.-" evidence="3"/>
<gene>
    <name evidence="4" type="ORF">DCAR_002913</name>
    <name evidence="5" type="ORF">DCAR_0103058</name>
</gene>
<accession>A0A166HHD0</accession>
<comment type="similarity">
    <text evidence="3">Belongs to the glycosyltransferase 8 family.</text>
</comment>
<evidence type="ECO:0000256" key="3">
    <source>
        <dbReference type="RuleBase" id="RU362027"/>
    </source>
</evidence>
<evidence type="ECO:0000256" key="2">
    <source>
        <dbReference type="ARBA" id="ARBA00022679"/>
    </source>
</evidence>
<organism evidence="4">
    <name type="scientific">Daucus carota subsp. sativus</name>
    <name type="common">Carrot</name>
    <dbReference type="NCBI Taxonomy" id="79200"/>
    <lineage>
        <taxon>Eukaryota</taxon>
        <taxon>Viridiplantae</taxon>
        <taxon>Streptophyta</taxon>
        <taxon>Embryophyta</taxon>
        <taxon>Tracheophyta</taxon>
        <taxon>Spermatophyta</taxon>
        <taxon>Magnoliopsida</taxon>
        <taxon>eudicotyledons</taxon>
        <taxon>Gunneridae</taxon>
        <taxon>Pentapetalae</taxon>
        <taxon>asterids</taxon>
        <taxon>campanulids</taxon>
        <taxon>Apiales</taxon>
        <taxon>Apiaceae</taxon>
        <taxon>Apioideae</taxon>
        <taxon>Scandiceae</taxon>
        <taxon>Daucinae</taxon>
        <taxon>Daucus</taxon>
        <taxon>Daucus sect. Daucus</taxon>
    </lineage>
</organism>
<dbReference type="EMBL" id="LNRQ01000001">
    <property type="protein sequence ID" value="KZN10257.1"/>
    <property type="molecule type" value="Genomic_DNA"/>
</dbReference>
<keyword evidence="6" id="KW-1185">Reference proteome</keyword>
<proteinExistence type="inferred from homology"/>
<evidence type="ECO:0000313" key="5">
    <source>
        <dbReference type="EMBL" id="WOG83880.1"/>
    </source>
</evidence>
<dbReference type="EMBL" id="CP093343">
    <property type="protein sequence ID" value="WOG83880.1"/>
    <property type="molecule type" value="Genomic_DNA"/>
</dbReference>
<dbReference type="GO" id="GO:0016757">
    <property type="term" value="F:glycosyltransferase activity"/>
    <property type="evidence" value="ECO:0007669"/>
    <property type="project" value="UniProtKB-KW"/>
</dbReference>
<evidence type="ECO:0000313" key="6">
    <source>
        <dbReference type="Proteomes" id="UP000077755"/>
    </source>
</evidence>
<reference evidence="5" key="2">
    <citation type="submission" date="2022-03" db="EMBL/GenBank/DDBJ databases">
        <title>Draft title - Genomic analysis of global carrot germplasm unveils the trajectory of domestication and the origin of high carotenoid orange carrot.</title>
        <authorList>
            <person name="Iorizzo M."/>
            <person name="Ellison S."/>
            <person name="Senalik D."/>
            <person name="Macko-Podgorni A."/>
            <person name="Grzebelus D."/>
            <person name="Bostan H."/>
            <person name="Rolling W."/>
            <person name="Curaba J."/>
            <person name="Simon P."/>
        </authorList>
    </citation>
    <scope>NUCLEOTIDE SEQUENCE</scope>
    <source>
        <tissue evidence="5">Leaf</tissue>
    </source>
</reference>
<protein>
    <recommendedName>
        <fullName evidence="3">Hexosyltransferase</fullName>
        <ecNumber evidence="3">2.4.1.-</ecNumber>
    </recommendedName>
</protein>
<reference evidence="4" key="1">
    <citation type="journal article" date="2016" name="Nat. Genet.">
        <title>A high-quality carrot genome assembly provides new insights into carotenoid accumulation and asterid genome evolution.</title>
        <authorList>
            <person name="Iorizzo M."/>
            <person name="Ellison S."/>
            <person name="Senalik D."/>
            <person name="Zeng P."/>
            <person name="Satapoomin P."/>
            <person name="Huang J."/>
            <person name="Bowman M."/>
            <person name="Iovene M."/>
            <person name="Sanseverino W."/>
            <person name="Cavagnaro P."/>
            <person name="Yildiz M."/>
            <person name="Macko-Podgorni A."/>
            <person name="Moranska E."/>
            <person name="Grzebelus E."/>
            <person name="Grzebelus D."/>
            <person name="Ashrafi H."/>
            <person name="Zheng Z."/>
            <person name="Cheng S."/>
            <person name="Spooner D."/>
            <person name="Van Deynze A."/>
            <person name="Simon P."/>
        </authorList>
    </citation>
    <scope>NUCLEOTIDE SEQUENCE [LARGE SCALE GENOMIC DNA]</scope>
    <source>
        <tissue evidence="4">Leaf</tissue>
    </source>
</reference>
<dbReference type="STRING" id="79200.A0A166HHD0"/>